<sequence length="68" mass="7942">MHRALSLKNFSLFLLRGLLTGNTLRLAQTIIWRTKKKSIRPQINMKRLIKPVVKPVLMIQVLAVFQQM</sequence>
<keyword evidence="2" id="KW-1185">Reference proteome</keyword>
<accession>A0A4E0QK94</accession>
<reference evidence="1 2" key="1">
    <citation type="journal article" date="2016" name="Front. Microbiol.">
        <title>Single-Cell (Meta-)Genomics of a Dimorphic Candidatus Thiomargarita nelsonii Reveals Genomic Plasticity.</title>
        <authorList>
            <person name="Flood B.E."/>
            <person name="Fliss P."/>
            <person name="Jones D.S."/>
            <person name="Dick G.J."/>
            <person name="Jain S."/>
            <person name="Kaster A.K."/>
            <person name="Winkel M."/>
            <person name="Mussmann M."/>
            <person name="Bailey J."/>
        </authorList>
    </citation>
    <scope>NUCLEOTIDE SEQUENCE [LARGE SCALE GENOMIC DNA]</scope>
    <source>
        <strain evidence="1">Hydrate Ridge</strain>
    </source>
</reference>
<gene>
    <name evidence="1" type="ORF">PN36_32860</name>
</gene>
<dbReference type="Proteomes" id="UP000030428">
    <property type="component" value="Unassembled WGS sequence"/>
</dbReference>
<dbReference type="EMBL" id="JSZA02000306">
    <property type="protein sequence ID" value="TGO01973.1"/>
    <property type="molecule type" value="Genomic_DNA"/>
</dbReference>
<dbReference type="AlphaFoldDB" id="A0A4E0QK94"/>
<name>A0A4E0QK94_9GAMM</name>
<proteinExistence type="predicted"/>
<protein>
    <submittedName>
        <fullName evidence="1">Uncharacterized protein</fullName>
    </submittedName>
</protein>
<evidence type="ECO:0000313" key="1">
    <source>
        <dbReference type="EMBL" id="TGO01973.1"/>
    </source>
</evidence>
<organism evidence="1 2">
    <name type="scientific">Candidatus Thiomargarita nelsonii</name>
    <dbReference type="NCBI Taxonomy" id="1003181"/>
    <lineage>
        <taxon>Bacteria</taxon>
        <taxon>Pseudomonadati</taxon>
        <taxon>Pseudomonadota</taxon>
        <taxon>Gammaproteobacteria</taxon>
        <taxon>Thiotrichales</taxon>
        <taxon>Thiotrichaceae</taxon>
        <taxon>Thiomargarita</taxon>
    </lineage>
</organism>
<evidence type="ECO:0000313" key="2">
    <source>
        <dbReference type="Proteomes" id="UP000030428"/>
    </source>
</evidence>
<comment type="caution">
    <text evidence="1">The sequence shown here is derived from an EMBL/GenBank/DDBJ whole genome shotgun (WGS) entry which is preliminary data.</text>
</comment>